<accession>A0AAE1MBS0</accession>
<sequence>MEKSQWSDLHWDLILIITNQLGLIDLLSFRGVCNYWRSAASSLKASAEIESLEPRPWFLLYGETAQCSLLTGDHRMYRIEIPELAESTCLQSFVGWLLLYGKNSKSLAFFCPFSGVKIEIPPCPLISEQSESDLYAAFSSYPTDLDCTVVVVKHNKDLKKMNLCMLRRGESEWTFHEHNIDRIRFAGKIKSIAIYQRAFHFLDEDSTLVEFKYDTMRWINYNIVASGSSTSAKKLNYLALEWINRDSFSSKRNEMKQLLGIDRCSISICGAMILQGDANHHLRSYEFVEEDEEESNKPRRELKGVWLQPRFHQISEDQQRW</sequence>
<dbReference type="PANTHER" id="PTHR45463">
    <property type="entry name" value="OS09G0392200 PROTEIN"/>
    <property type="match status" value="1"/>
</dbReference>
<evidence type="ECO:0000313" key="4">
    <source>
        <dbReference type="Proteomes" id="UP001293593"/>
    </source>
</evidence>
<dbReference type="InterPro" id="IPR001810">
    <property type="entry name" value="F-box_dom"/>
</dbReference>
<organism evidence="3 4">
    <name type="scientific">Acacia crassicarpa</name>
    <name type="common">northern wattle</name>
    <dbReference type="NCBI Taxonomy" id="499986"/>
    <lineage>
        <taxon>Eukaryota</taxon>
        <taxon>Viridiplantae</taxon>
        <taxon>Streptophyta</taxon>
        <taxon>Embryophyta</taxon>
        <taxon>Tracheophyta</taxon>
        <taxon>Spermatophyta</taxon>
        <taxon>Magnoliopsida</taxon>
        <taxon>eudicotyledons</taxon>
        <taxon>Gunneridae</taxon>
        <taxon>Pentapetalae</taxon>
        <taxon>rosids</taxon>
        <taxon>fabids</taxon>
        <taxon>Fabales</taxon>
        <taxon>Fabaceae</taxon>
        <taxon>Caesalpinioideae</taxon>
        <taxon>mimosoid clade</taxon>
        <taxon>Acacieae</taxon>
        <taxon>Acacia</taxon>
    </lineage>
</organism>
<dbReference type="Pfam" id="PF03478">
    <property type="entry name" value="Beta-prop_KIB1-4"/>
    <property type="match status" value="1"/>
</dbReference>
<feature type="domain" description="F-box" evidence="1">
    <location>
        <begin position="6"/>
        <end position="44"/>
    </location>
</feature>
<proteinExistence type="predicted"/>
<evidence type="ECO:0008006" key="5">
    <source>
        <dbReference type="Google" id="ProtNLM"/>
    </source>
</evidence>
<dbReference type="AlphaFoldDB" id="A0AAE1MBS0"/>
<dbReference type="InterPro" id="IPR036047">
    <property type="entry name" value="F-box-like_dom_sf"/>
</dbReference>
<gene>
    <name evidence="3" type="ORF">QN277_005955</name>
</gene>
<comment type="caution">
    <text evidence="3">The sequence shown here is derived from an EMBL/GenBank/DDBJ whole genome shotgun (WGS) entry which is preliminary data.</text>
</comment>
<dbReference type="Pfam" id="PF00646">
    <property type="entry name" value="F-box"/>
    <property type="match status" value="1"/>
</dbReference>
<dbReference type="EMBL" id="JAWXYG010000011">
    <property type="protein sequence ID" value="KAK4259645.1"/>
    <property type="molecule type" value="Genomic_DNA"/>
</dbReference>
<dbReference type="Proteomes" id="UP001293593">
    <property type="component" value="Unassembled WGS sequence"/>
</dbReference>
<evidence type="ECO:0000259" key="1">
    <source>
        <dbReference type="Pfam" id="PF00646"/>
    </source>
</evidence>
<dbReference type="SUPFAM" id="SSF81383">
    <property type="entry name" value="F-box domain"/>
    <property type="match status" value="1"/>
</dbReference>
<name>A0AAE1MBS0_9FABA</name>
<dbReference type="InterPro" id="IPR005174">
    <property type="entry name" value="KIB1-4_b-propeller"/>
</dbReference>
<evidence type="ECO:0000259" key="2">
    <source>
        <dbReference type="Pfam" id="PF03478"/>
    </source>
</evidence>
<reference evidence="3" key="1">
    <citation type="submission" date="2023-10" db="EMBL/GenBank/DDBJ databases">
        <title>Chromosome-level genome of the transformable northern wattle, Acacia crassicarpa.</title>
        <authorList>
            <person name="Massaro I."/>
            <person name="Sinha N.R."/>
            <person name="Poethig S."/>
            <person name="Leichty A.R."/>
        </authorList>
    </citation>
    <scope>NUCLEOTIDE SEQUENCE</scope>
    <source>
        <strain evidence="3">Acra3RX</strain>
        <tissue evidence="3">Leaf</tissue>
    </source>
</reference>
<dbReference type="PANTHER" id="PTHR45463:SF8">
    <property type="entry name" value="OS09G0392200 PROTEIN"/>
    <property type="match status" value="1"/>
</dbReference>
<protein>
    <recommendedName>
        <fullName evidence="5">F-box protein</fullName>
    </recommendedName>
</protein>
<feature type="domain" description="KIB1-4 beta-propeller" evidence="2">
    <location>
        <begin position="73"/>
        <end position="214"/>
    </location>
</feature>
<evidence type="ECO:0000313" key="3">
    <source>
        <dbReference type="EMBL" id="KAK4259645.1"/>
    </source>
</evidence>
<keyword evidence="4" id="KW-1185">Reference proteome</keyword>